<reference evidence="1 2" key="1">
    <citation type="submission" date="2013-09" db="EMBL/GenBank/DDBJ databases">
        <authorList>
            <person name="Zeng Z."/>
            <person name="Chen C."/>
        </authorList>
    </citation>
    <scope>NUCLEOTIDE SEQUENCE [LARGE SCALE GENOMIC DNA]</scope>
    <source>
        <strain evidence="1 2">F44-8</strain>
    </source>
</reference>
<dbReference type="eggNOG" id="ENOG50333R4">
    <property type="taxonomic scope" value="Bacteria"/>
</dbReference>
<dbReference type="Proteomes" id="UP000030129">
    <property type="component" value="Unassembled WGS sequence"/>
</dbReference>
<protein>
    <submittedName>
        <fullName evidence="1">Uncharacterized protein</fullName>
    </submittedName>
</protein>
<name>A0A0A2LVL1_9FLAO</name>
<dbReference type="RefSeq" id="WP_035131590.1">
    <property type="nucleotide sequence ID" value="NZ_JRLV01000004.1"/>
</dbReference>
<dbReference type="STRING" id="1406840.Q763_04385"/>
<evidence type="ECO:0000313" key="2">
    <source>
        <dbReference type="Proteomes" id="UP000030129"/>
    </source>
</evidence>
<dbReference type="AlphaFoldDB" id="A0A0A2LVL1"/>
<organism evidence="1 2">
    <name type="scientific">Flavobacterium beibuense F44-8</name>
    <dbReference type="NCBI Taxonomy" id="1406840"/>
    <lineage>
        <taxon>Bacteria</taxon>
        <taxon>Pseudomonadati</taxon>
        <taxon>Bacteroidota</taxon>
        <taxon>Flavobacteriia</taxon>
        <taxon>Flavobacteriales</taxon>
        <taxon>Flavobacteriaceae</taxon>
        <taxon>Flavobacterium</taxon>
    </lineage>
</organism>
<accession>A0A0A2LVL1</accession>
<evidence type="ECO:0000313" key="1">
    <source>
        <dbReference type="EMBL" id="KGO83253.1"/>
    </source>
</evidence>
<comment type="caution">
    <text evidence="1">The sequence shown here is derived from an EMBL/GenBank/DDBJ whole genome shotgun (WGS) entry which is preliminary data.</text>
</comment>
<dbReference type="EMBL" id="JRLV01000004">
    <property type="protein sequence ID" value="KGO83253.1"/>
    <property type="molecule type" value="Genomic_DNA"/>
</dbReference>
<gene>
    <name evidence="1" type="ORF">Q763_04385</name>
</gene>
<proteinExistence type="predicted"/>
<keyword evidence="2" id="KW-1185">Reference proteome</keyword>
<sequence>MWTPITLAELNSLIKPEEFDLSVKQLWELIKTEPEKWQESKYGNEGGGFWVVAIFGKKVIWYNDIEEGFNVSSYTVYGEIDYYYCNQDELKHVLINLHNNKKSFNRSEPKGL</sequence>